<gene>
    <name evidence="2" type="ORF">GCM10023116_51310</name>
</gene>
<sequence>MKKDTLVAVGIVGCIVILGGLWLWHDHATVQPLPSEPEAASTFDPVPVYTDDVDPHSDAADVTRIIVSDSLKGSDVDIDQVLSDKVIVNDKVVNLPQQGSQ</sequence>
<organism evidence="2 3">
    <name type="scientific">Kistimonas scapharcae</name>
    <dbReference type="NCBI Taxonomy" id="1036133"/>
    <lineage>
        <taxon>Bacteria</taxon>
        <taxon>Pseudomonadati</taxon>
        <taxon>Pseudomonadota</taxon>
        <taxon>Gammaproteobacteria</taxon>
        <taxon>Oceanospirillales</taxon>
        <taxon>Endozoicomonadaceae</taxon>
        <taxon>Kistimonas</taxon>
    </lineage>
</organism>
<name>A0ABP8VCW1_9GAMM</name>
<reference evidence="3" key="1">
    <citation type="journal article" date="2019" name="Int. J. Syst. Evol. Microbiol.">
        <title>The Global Catalogue of Microorganisms (GCM) 10K type strain sequencing project: providing services to taxonomists for standard genome sequencing and annotation.</title>
        <authorList>
            <consortium name="The Broad Institute Genomics Platform"/>
            <consortium name="The Broad Institute Genome Sequencing Center for Infectious Disease"/>
            <person name="Wu L."/>
            <person name="Ma J."/>
        </authorList>
    </citation>
    <scope>NUCLEOTIDE SEQUENCE [LARGE SCALE GENOMIC DNA]</scope>
    <source>
        <strain evidence="3">JCM 17805</strain>
    </source>
</reference>
<dbReference type="Proteomes" id="UP001500604">
    <property type="component" value="Unassembled WGS sequence"/>
</dbReference>
<accession>A0ABP8VCW1</accession>
<feature type="transmembrane region" description="Helical" evidence="1">
    <location>
        <begin position="6"/>
        <end position="24"/>
    </location>
</feature>
<keyword evidence="3" id="KW-1185">Reference proteome</keyword>
<keyword evidence="1" id="KW-0472">Membrane</keyword>
<dbReference type="EMBL" id="BAABFL010000481">
    <property type="protein sequence ID" value="GAA4652847.1"/>
    <property type="molecule type" value="Genomic_DNA"/>
</dbReference>
<dbReference type="RefSeq" id="WP_345199522.1">
    <property type="nucleotide sequence ID" value="NZ_BAABFL010000481.1"/>
</dbReference>
<comment type="caution">
    <text evidence="2">The sequence shown here is derived from an EMBL/GenBank/DDBJ whole genome shotgun (WGS) entry which is preliminary data.</text>
</comment>
<evidence type="ECO:0000313" key="2">
    <source>
        <dbReference type="EMBL" id="GAA4652847.1"/>
    </source>
</evidence>
<keyword evidence="1" id="KW-0812">Transmembrane</keyword>
<keyword evidence="1" id="KW-1133">Transmembrane helix</keyword>
<evidence type="ECO:0000313" key="3">
    <source>
        <dbReference type="Proteomes" id="UP001500604"/>
    </source>
</evidence>
<evidence type="ECO:0000256" key="1">
    <source>
        <dbReference type="SAM" id="Phobius"/>
    </source>
</evidence>
<protein>
    <submittedName>
        <fullName evidence="2">Uncharacterized protein</fullName>
    </submittedName>
</protein>
<proteinExistence type="predicted"/>